<organism evidence="2 3">
    <name type="scientific">Sphingomonas floccifaciens</name>
    <dbReference type="NCBI Taxonomy" id="1844115"/>
    <lineage>
        <taxon>Bacteria</taxon>
        <taxon>Pseudomonadati</taxon>
        <taxon>Pseudomonadota</taxon>
        <taxon>Alphaproteobacteria</taxon>
        <taxon>Sphingomonadales</taxon>
        <taxon>Sphingomonadaceae</taxon>
        <taxon>Sphingomonas</taxon>
    </lineage>
</organism>
<evidence type="ECO:0000256" key="1">
    <source>
        <dbReference type="SAM" id="Phobius"/>
    </source>
</evidence>
<protein>
    <submittedName>
        <fullName evidence="2">Uncharacterized protein</fullName>
    </submittedName>
</protein>
<keyword evidence="1" id="KW-0472">Membrane</keyword>
<evidence type="ECO:0000313" key="3">
    <source>
        <dbReference type="Proteomes" id="UP001597283"/>
    </source>
</evidence>
<name>A0ABW4NEJ3_9SPHN</name>
<proteinExistence type="predicted"/>
<feature type="transmembrane region" description="Helical" evidence="1">
    <location>
        <begin position="77"/>
        <end position="94"/>
    </location>
</feature>
<dbReference type="Proteomes" id="UP001597283">
    <property type="component" value="Unassembled WGS sequence"/>
</dbReference>
<dbReference type="RefSeq" id="WP_380940791.1">
    <property type="nucleotide sequence ID" value="NZ_JBHUFC010000003.1"/>
</dbReference>
<keyword evidence="1" id="KW-0812">Transmembrane</keyword>
<dbReference type="EMBL" id="JBHUFC010000003">
    <property type="protein sequence ID" value="MFD1788407.1"/>
    <property type="molecule type" value="Genomic_DNA"/>
</dbReference>
<accession>A0ABW4NEJ3</accession>
<sequence length="99" mass="11201">MSDITADAADLRLHVTTLLRRYPDLRPGETDELLTFFTSGPLVDRGMLRGESGLRPIIEQIERDHPARFRAGVSRSLFVAFLLLAPIALFWWVAMKYAA</sequence>
<gene>
    <name evidence="2" type="ORF">ACFSC3_12570</name>
</gene>
<keyword evidence="1" id="KW-1133">Transmembrane helix</keyword>
<comment type="caution">
    <text evidence="2">The sequence shown here is derived from an EMBL/GenBank/DDBJ whole genome shotgun (WGS) entry which is preliminary data.</text>
</comment>
<reference evidence="3" key="1">
    <citation type="journal article" date="2019" name="Int. J. Syst. Evol. Microbiol.">
        <title>The Global Catalogue of Microorganisms (GCM) 10K type strain sequencing project: providing services to taxonomists for standard genome sequencing and annotation.</title>
        <authorList>
            <consortium name="The Broad Institute Genomics Platform"/>
            <consortium name="The Broad Institute Genome Sequencing Center for Infectious Disease"/>
            <person name="Wu L."/>
            <person name="Ma J."/>
        </authorList>
    </citation>
    <scope>NUCLEOTIDE SEQUENCE [LARGE SCALE GENOMIC DNA]</scope>
    <source>
        <strain evidence="3">Q85</strain>
    </source>
</reference>
<keyword evidence="3" id="KW-1185">Reference proteome</keyword>
<evidence type="ECO:0000313" key="2">
    <source>
        <dbReference type="EMBL" id="MFD1788407.1"/>
    </source>
</evidence>